<proteinExistence type="predicted"/>
<name>V5SDK0_9HYPH</name>
<evidence type="ECO:0000313" key="3">
    <source>
        <dbReference type="EMBL" id="AHB48946.1"/>
    </source>
</evidence>
<feature type="region of interest" description="Disordered" evidence="1">
    <location>
        <begin position="332"/>
        <end position="352"/>
    </location>
</feature>
<feature type="transmembrane region" description="Helical" evidence="2">
    <location>
        <begin position="184"/>
        <end position="205"/>
    </location>
</feature>
<dbReference type="Proteomes" id="UP000018542">
    <property type="component" value="Chromosome"/>
</dbReference>
<protein>
    <recommendedName>
        <fullName evidence="5">Alpha/beta hydrolase</fullName>
    </recommendedName>
</protein>
<keyword evidence="2" id="KW-1133">Transmembrane helix</keyword>
<dbReference type="PATRIC" id="fig|1029756.8.peg.2466"/>
<reference evidence="3 4" key="1">
    <citation type="journal article" date="2014" name="Genome Announc.">
        <title>Complete Genome Sequence of Hyphomicrobium nitrativorans Strain NL23, a Denitrifying Bacterium Isolated from Biofilm of a Methanol-Fed Denitrification System Treating Seawater at the Montreal Biodome.</title>
        <authorList>
            <person name="Martineau C."/>
            <person name="Villeneuve C."/>
            <person name="Mauffrey F."/>
            <person name="Villemur R."/>
        </authorList>
    </citation>
    <scope>NUCLEOTIDE SEQUENCE [LARGE SCALE GENOMIC DNA]</scope>
    <source>
        <strain evidence="3">NL23</strain>
    </source>
</reference>
<dbReference type="SUPFAM" id="SSF53474">
    <property type="entry name" value="alpha/beta-Hydrolases"/>
    <property type="match status" value="1"/>
</dbReference>
<evidence type="ECO:0000313" key="4">
    <source>
        <dbReference type="Proteomes" id="UP000018542"/>
    </source>
</evidence>
<accession>V5SDK0</accession>
<dbReference type="AlphaFoldDB" id="V5SDK0"/>
<dbReference type="EMBL" id="CP006912">
    <property type="protein sequence ID" value="AHB48946.1"/>
    <property type="molecule type" value="Genomic_DNA"/>
</dbReference>
<keyword evidence="4" id="KW-1185">Reference proteome</keyword>
<keyword evidence="2" id="KW-0812">Transmembrane</keyword>
<dbReference type="RefSeq" id="WP_023787717.1">
    <property type="nucleotide sequence ID" value="NC_022997.1"/>
</dbReference>
<dbReference type="InterPro" id="IPR029058">
    <property type="entry name" value="AB_hydrolase_fold"/>
</dbReference>
<feature type="transmembrane region" description="Helical" evidence="2">
    <location>
        <begin position="143"/>
        <end position="164"/>
    </location>
</feature>
<evidence type="ECO:0000256" key="2">
    <source>
        <dbReference type="SAM" id="Phobius"/>
    </source>
</evidence>
<feature type="region of interest" description="Disordered" evidence="1">
    <location>
        <begin position="624"/>
        <end position="643"/>
    </location>
</feature>
<keyword evidence="2" id="KW-0472">Membrane</keyword>
<evidence type="ECO:0000256" key="1">
    <source>
        <dbReference type="SAM" id="MobiDB-lite"/>
    </source>
</evidence>
<feature type="transmembrane region" description="Helical" evidence="2">
    <location>
        <begin position="445"/>
        <end position="467"/>
    </location>
</feature>
<dbReference type="Gene3D" id="3.40.50.1820">
    <property type="entry name" value="alpha/beta hydrolase"/>
    <property type="match status" value="1"/>
</dbReference>
<evidence type="ECO:0008006" key="5">
    <source>
        <dbReference type="Google" id="ProtNLM"/>
    </source>
</evidence>
<organism evidence="3 4">
    <name type="scientific">Hyphomicrobium nitrativorans NL23</name>
    <dbReference type="NCBI Taxonomy" id="1029756"/>
    <lineage>
        <taxon>Bacteria</taxon>
        <taxon>Pseudomonadati</taxon>
        <taxon>Pseudomonadota</taxon>
        <taxon>Alphaproteobacteria</taxon>
        <taxon>Hyphomicrobiales</taxon>
        <taxon>Hyphomicrobiaceae</taxon>
        <taxon>Hyphomicrobium</taxon>
    </lineage>
</organism>
<dbReference type="KEGG" id="hni:W911_11880"/>
<gene>
    <name evidence="3" type="ORF">W911_11880</name>
</gene>
<sequence>MATVVTVHGTYAHSGGTAEALQIGGEGTAEWWQQNGALARDLKTYVTGSADGRLDFVPFTWSANNSELDRRRGGSELLKLLRSLDEKEEPYAVVGHSHGGSVISAALIESVARGKPLTHLKRWVTVGTPFVGMRKERFLFSRVSLTGQVIFVASLMLFMMFLFFVAGELLSGGFDVGPEGYSGLLFSGTMMSLPILFYYVVFRYLDHRKLIGYSRGTAGKARAAYADKWLPLVHKDDEAVHGLRYLPKAELHFFEDDFAAGTLTKASIVALPLIYLMIVMSPKIMLGLSDFLQDKVYGVQRFVGPSVGVEQNNANQARDELRRFNRRIREADEQAERGGLEPAKAEDARRRGMELRREMRAKRRQIEIKFPEFVNAERAQRFKERFLERDGRVCFGGRLCGSGRDYILNSKLLFHVVTDELTAAVVNEDMLGGTHGNILRLATPIVLVPVAFALLALGVLALIQYAASHLSVYVSRALNRMTRAEVKRSSFGNDTDGEVVVGADYGPSWLDPVTCILPEAVSDKISDHSNAMMAQSVSKFRSAISTLAFSESEDRKAGLVASYLSWKELVHTCYFDVDEFRRIVAHAISQSEGFAPTEAFRQDGSYAATESWVAALGRPLDPDMPETGLAVDGAPPTPQTFPA</sequence>
<dbReference type="HOGENOM" id="CLU_435305_0_0_5"/>
<dbReference type="OrthoDB" id="231913at2"/>